<name>A0A1G2I3Q0_9BACT</name>
<keyword evidence="6" id="KW-0030">Aminoacyl-tRNA synthetase</keyword>
<dbReference type="GO" id="GO:0004832">
    <property type="term" value="F:valine-tRNA ligase activity"/>
    <property type="evidence" value="ECO:0007669"/>
    <property type="project" value="UniProtKB-UniRule"/>
</dbReference>
<dbReference type="GO" id="GO:0005829">
    <property type="term" value="C:cytosol"/>
    <property type="evidence" value="ECO:0007669"/>
    <property type="project" value="TreeGrafter"/>
</dbReference>
<evidence type="ECO:0000256" key="6">
    <source>
        <dbReference type="ARBA" id="ARBA00023146"/>
    </source>
</evidence>
<dbReference type="PANTHER" id="PTHR11946:SF93">
    <property type="entry name" value="VALINE--TRNA LIGASE, CHLOROPLASTIC_MITOCHONDRIAL 2"/>
    <property type="match status" value="1"/>
</dbReference>
<dbReference type="PANTHER" id="PTHR11946">
    <property type="entry name" value="VALYL-TRNA SYNTHETASES"/>
    <property type="match status" value="1"/>
</dbReference>
<dbReference type="GO" id="GO:0005524">
    <property type="term" value="F:ATP binding"/>
    <property type="evidence" value="ECO:0007669"/>
    <property type="project" value="UniProtKB-KW"/>
</dbReference>
<evidence type="ECO:0000256" key="2">
    <source>
        <dbReference type="ARBA" id="ARBA00022598"/>
    </source>
</evidence>
<evidence type="ECO:0000256" key="4">
    <source>
        <dbReference type="ARBA" id="ARBA00022840"/>
    </source>
</evidence>
<dbReference type="PRINTS" id="PR00986">
    <property type="entry name" value="TRNASYNTHVAL"/>
</dbReference>
<dbReference type="InterPro" id="IPR009080">
    <property type="entry name" value="tRNAsynth_Ia_anticodon-bd"/>
</dbReference>
<evidence type="ECO:0000256" key="7">
    <source>
        <dbReference type="ARBA" id="ARBA00047552"/>
    </source>
</evidence>
<dbReference type="InterPro" id="IPR013155">
    <property type="entry name" value="M/V/L/I-tRNA-synth_anticd-bd"/>
</dbReference>
<evidence type="ECO:0000256" key="5">
    <source>
        <dbReference type="ARBA" id="ARBA00022917"/>
    </source>
</evidence>
<organism evidence="11 12">
    <name type="scientific">Candidatus Staskawiczbacteria bacterium RIFCSPHIGHO2_12_FULL_38_11</name>
    <dbReference type="NCBI Taxonomy" id="1802209"/>
    <lineage>
        <taxon>Bacteria</taxon>
        <taxon>Candidatus Staskawicziibacteriota</taxon>
    </lineage>
</organism>
<dbReference type="Pfam" id="PF08264">
    <property type="entry name" value="Anticodon_1"/>
    <property type="match status" value="1"/>
</dbReference>
<dbReference type="NCBIfam" id="TIGR00422">
    <property type="entry name" value="valS"/>
    <property type="match status" value="1"/>
</dbReference>
<dbReference type="Proteomes" id="UP000179214">
    <property type="component" value="Unassembled WGS sequence"/>
</dbReference>
<gene>
    <name evidence="11" type="ORF">A3F47_02055</name>
</gene>
<dbReference type="InterPro" id="IPR014729">
    <property type="entry name" value="Rossmann-like_a/b/a_fold"/>
</dbReference>
<dbReference type="NCBIfam" id="NF004349">
    <property type="entry name" value="PRK05729.1"/>
    <property type="match status" value="1"/>
</dbReference>
<dbReference type="Gene3D" id="1.10.730.10">
    <property type="entry name" value="Isoleucyl-tRNA Synthetase, Domain 1"/>
    <property type="match status" value="1"/>
</dbReference>
<dbReference type="EC" id="6.1.1.9" evidence="1 8"/>
<dbReference type="SUPFAM" id="SSF52374">
    <property type="entry name" value="Nucleotidylyl transferase"/>
    <property type="match status" value="1"/>
</dbReference>
<dbReference type="SUPFAM" id="SSF50677">
    <property type="entry name" value="ValRS/IleRS/LeuRS editing domain"/>
    <property type="match status" value="1"/>
</dbReference>
<dbReference type="GO" id="GO:0002161">
    <property type="term" value="F:aminoacyl-tRNA deacylase activity"/>
    <property type="evidence" value="ECO:0007669"/>
    <property type="project" value="InterPro"/>
</dbReference>
<dbReference type="SUPFAM" id="SSF47323">
    <property type="entry name" value="Anticodon-binding domain of a subclass of class I aminoacyl-tRNA synthetases"/>
    <property type="match status" value="1"/>
</dbReference>
<dbReference type="CDD" id="cd07962">
    <property type="entry name" value="Anticodon_Ia_Val"/>
    <property type="match status" value="1"/>
</dbReference>
<comment type="caution">
    <text evidence="11">The sequence shown here is derived from an EMBL/GenBank/DDBJ whole genome shotgun (WGS) entry which is preliminary data.</text>
</comment>
<comment type="catalytic activity">
    <reaction evidence="7">
        <text>tRNA(Val) + L-valine + ATP = L-valyl-tRNA(Val) + AMP + diphosphate</text>
        <dbReference type="Rhea" id="RHEA:10704"/>
        <dbReference type="Rhea" id="RHEA-COMP:9672"/>
        <dbReference type="Rhea" id="RHEA-COMP:9708"/>
        <dbReference type="ChEBI" id="CHEBI:30616"/>
        <dbReference type="ChEBI" id="CHEBI:33019"/>
        <dbReference type="ChEBI" id="CHEBI:57762"/>
        <dbReference type="ChEBI" id="CHEBI:78442"/>
        <dbReference type="ChEBI" id="CHEBI:78537"/>
        <dbReference type="ChEBI" id="CHEBI:456215"/>
        <dbReference type="EC" id="6.1.1.9"/>
    </reaction>
</comment>
<evidence type="ECO:0000256" key="1">
    <source>
        <dbReference type="ARBA" id="ARBA00013169"/>
    </source>
</evidence>
<keyword evidence="5" id="KW-0648">Protein biosynthesis</keyword>
<keyword evidence="4" id="KW-0067">ATP-binding</keyword>
<evidence type="ECO:0000313" key="12">
    <source>
        <dbReference type="Proteomes" id="UP000179214"/>
    </source>
</evidence>
<keyword evidence="3" id="KW-0547">Nucleotide-binding</keyword>
<evidence type="ECO:0000313" key="11">
    <source>
        <dbReference type="EMBL" id="OGZ69393.1"/>
    </source>
</evidence>
<sequence length="715" mass="82635">MEIEGPYDPKKVEDKIYKLWEDSGFFNPDKLKGNPFTIMMPPANANGNLHAGHALVLTIEDIMTRYKRMKGFKALWLPGLDHAGFETQVVYEKKLEKEGRSRFGLPRQELYDEILKFTLENKKNIESQIKKLGASCDWSREKFTLDGDIVKIIYETFEKLYKDGLVYRGKKIINWCVKHQTSLSDLETENTEKTDKLYYLKYGPFTIATARPETKFGDKYVVMHPNDPRYKDYKEGQKIALEWINGPIEATVVKDDAIDMDFGTGAMTITPWHDVVDFEIAQKHNLEKMQIIDLQGKLLPVAGEFSGMKIAQAREKIVEKLKTKGLVEKIEENYKHNVKTCYKCNSVIEPQIQDQWFLKMEPLAATAIKAIEKNQIKFIPTHYKKIILHWLKNILDWPLSRQIVWGIPIPAKICEKCDFAIVDVADKISTCEKCGGQMKKETDTFDTWFSSGQWPFATLLASGGSNLKIKNQNAKLSDDFKTFYPTDVMETAGEIIFFWVARMIMLGLYAAKKIPFKTVYLHGLVLDAKGQKMSKSKGNVINPLEITEKYGTDALRIGLIMGNTPGQSLALDENKIKGYRNFANKIWNASKFVMANTKDYNGKKIILNAKHKKYLKDLKKIEKECTKLMDEFKFYYAGEKIYHYFWHTFCDKIIEESKAELNGKNRTSTQKMLSEILLQSIKLLHPFMPFITEEVYQQLPIKNKKQTIMIELWPK</sequence>
<dbReference type="InterPro" id="IPR033705">
    <property type="entry name" value="Anticodon_Ia_Val"/>
</dbReference>
<dbReference type="Pfam" id="PF00133">
    <property type="entry name" value="tRNA-synt_1"/>
    <property type="match status" value="1"/>
</dbReference>
<proteinExistence type="predicted"/>
<feature type="domain" description="Methionyl/Valyl/Leucyl/Isoleucyl-tRNA synthetase anticodon-binding" evidence="10">
    <location>
        <begin position="612"/>
        <end position="715"/>
    </location>
</feature>
<evidence type="ECO:0000259" key="9">
    <source>
        <dbReference type="Pfam" id="PF00133"/>
    </source>
</evidence>
<dbReference type="EMBL" id="MHOV01000035">
    <property type="protein sequence ID" value="OGZ69393.1"/>
    <property type="molecule type" value="Genomic_DNA"/>
</dbReference>
<dbReference type="InterPro" id="IPR009008">
    <property type="entry name" value="Val/Leu/Ile-tRNA-synth_edit"/>
</dbReference>
<protein>
    <recommendedName>
        <fullName evidence="1 8">Valine--tRNA ligase</fullName>
        <ecNumber evidence="1 8">6.1.1.9</ecNumber>
    </recommendedName>
</protein>
<dbReference type="AlphaFoldDB" id="A0A1G2I3Q0"/>
<dbReference type="InterPro" id="IPR002303">
    <property type="entry name" value="Valyl-tRNA_ligase"/>
</dbReference>
<evidence type="ECO:0000256" key="8">
    <source>
        <dbReference type="NCBIfam" id="TIGR00422"/>
    </source>
</evidence>
<feature type="domain" description="Aminoacyl-tRNA synthetase class Ia" evidence="9">
    <location>
        <begin position="15"/>
        <end position="566"/>
    </location>
</feature>
<reference evidence="11 12" key="1">
    <citation type="journal article" date="2016" name="Nat. Commun.">
        <title>Thousands of microbial genomes shed light on interconnected biogeochemical processes in an aquifer system.</title>
        <authorList>
            <person name="Anantharaman K."/>
            <person name="Brown C.T."/>
            <person name="Hug L.A."/>
            <person name="Sharon I."/>
            <person name="Castelle C.J."/>
            <person name="Probst A.J."/>
            <person name="Thomas B.C."/>
            <person name="Singh A."/>
            <person name="Wilkins M.J."/>
            <person name="Karaoz U."/>
            <person name="Brodie E.L."/>
            <person name="Williams K.H."/>
            <person name="Hubbard S.S."/>
            <person name="Banfield J.F."/>
        </authorList>
    </citation>
    <scope>NUCLEOTIDE SEQUENCE [LARGE SCALE GENOMIC DNA]</scope>
</reference>
<accession>A0A1G2I3Q0</accession>
<keyword evidence="2 11" id="KW-0436">Ligase</keyword>
<dbReference type="InterPro" id="IPR002300">
    <property type="entry name" value="aa-tRNA-synth_Ia"/>
</dbReference>
<dbReference type="GO" id="GO:0006438">
    <property type="term" value="P:valyl-tRNA aminoacylation"/>
    <property type="evidence" value="ECO:0007669"/>
    <property type="project" value="UniProtKB-UniRule"/>
</dbReference>
<evidence type="ECO:0000259" key="10">
    <source>
        <dbReference type="Pfam" id="PF08264"/>
    </source>
</evidence>
<evidence type="ECO:0000256" key="3">
    <source>
        <dbReference type="ARBA" id="ARBA00022741"/>
    </source>
</evidence>
<dbReference type="Gene3D" id="3.40.50.620">
    <property type="entry name" value="HUPs"/>
    <property type="match status" value="2"/>
</dbReference>